<protein>
    <recommendedName>
        <fullName evidence="4">DUF4245 domain-containing protein</fullName>
    </recommendedName>
</protein>
<keyword evidence="3" id="KW-1185">Reference proteome</keyword>
<keyword evidence="1" id="KW-0472">Membrane</keyword>
<sequence>MAQQRNQQAEGGSPASGSTRTVRSMLLTMLPLILIVLGMAGLTGRCSFSPLGPTVQPGSAPTVDAAAELRSAARRVDFPVLEPRLPQGWRANSADVRGVGSGQRAVRVGWLTSGGHYMRLSQSTAPESELVAFETERPPRARGMVRAAGTRWVVYDSVRSEKAWVGERNGVRLLITGSGPERDFRTLARAALSAPVVTPQH</sequence>
<feature type="transmembrane region" description="Helical" evidence="1">
    <location>
        <begin position="21"/>
        <end position="42"/>
    </location>
</feature>
<evidence type="ECO:0000256" key="1">
    <source>
        <dbReference type="SAM" id="Phobius"/>
    </source>
</evidence>
<dbReference type="EMBL" id="JAVDXW010000001">
    <property type="protein sequence ID" value="MDR7302738.1"/>
    <property type="molecule type" value="Genomic_DNA"/>
</dbReference>
<evidence type="ECO:0000313" key="3">
    <source>
        <dbReference type="Proteomes" id="UP001180845"/>
    </source>
</evidence>
<reference evidence="2" key="1">
    <citation type="submission" date="2023-07" db="EMBL/GenBank/DDBJ databases">
        <title>Sequencing the genomes of 1000 actinobacteria strains.</title>
        <authorList>
            <person name="Klenk H.-P."/>
        </authorList>
    </citation>
    <scope>NUCLEOTIDE SEQUENCE</scope>
    <source>
        <strain evidence="2">DSM 45977</strain>
    </source>
</reference>
<name>A0AAE3ZFM9_9ACTN</name>
<dbReference type="Proteomes" id="UP001180845">
    <property type="component" value="Unassembled WGS sequence"/>
</dbReference>
<keyword evidence="1" id="KW-1133">Transmembrane helix</keyword>
<evidence type="ECO:0000313" key="2">
    <source>
        <dbReference type="EMBL" id="MDR7302738.1"/>
    </source>
</evidence>
<accession>A0AAE3ZFM9</accession>
<dbReference type="AlphaFoldDB" id="A0AAE3ZFM9"/>
<evidence type="ECO:0008006" key="4">
    <source>
        <dbReference type="Google" id="ProtNLM"/>
    </source>
</evidence>
<proteinExistence type="predicted"/>
<dbReference type="Pfam" id="PF14030">
    <property type="entry name" value="DUF4245"/>
    <property type="match status" value="1"/>
</dbReference>
<comment type="caution">
    <text evidence="2">The sequence shown here is derived from an EMBL/GenBank/DDBJ whole genome shotgun (WGS) entry which is preliminary data.</text>
</comment>
<organism evidence="2 3">
    <name type="scientific">Haloactinomyces albus</name>
    <dbReference type="NCBI Taxonomy" id="1352928"/>
    <lineage>
        <taxon>Bacteria</taxon>
        <taxon>Bacillati</taxon>
        <taxon>Actinomycetota</taxon>
        <taxon>Actinomycetes</taxon>
        <taxon>Actinopolysporales</taxon>
        <taxon>Actinopolysporaceae</taxon>
        <taxon>Haloactinomyces</taxon>
    </lineage>
</organism>
<gene>
    <name evidence="2" type="ORF">JOF55_002919</name>
</gene>
<dbReference type="InterPro" id="IPR025339">
    <property type="entry name" value="DUF4245"/>
</dbReference>
<keyword evidence="1" id="KW-0812">Transmembrane</keyword>